<sequence length="165" mass="17660">MASVYLGLGTNLGDRAANLRTALAALSQLGQVARLSRVYETAPLYVTDQPAFLNMAACLETALAPQALLGRLKVLEDELGRVASRRYGPRLIDLDILLHGDNIVDLPQLSIPHPRLTERRFALAPLADLAADVIHPVAGLTIAQLLAALPADDDDQVIVVDNALI</sequence>
<evidence type="ECO:0000256" key="1">
    <source>
        <dbReference type="ARBA" id="ARBA00005051"/>
    </source>
</evidence>
<evidence type="ECO:0000256" key="2">
    <source>
        <dbReference type="ARBA" id="ARBA00005810"/>
    </source>
</evidence>
<dbReference type="InterPro" id="IPR000550">
    <property type="entry name" value="Hppk"/>
</dbReference>
<dbReference type="GO" id="GO:0003848">
    <property type="term" value="F:2-amino-4-hydroxy-6-hydroxymethyldihydropteridine diphosphokinase activity"/>
    <property type="evidence" value="ECO:0007669"/>
    <property type="project" value="UniProtKB-EC"/>
</dbReference>
<dbReference type="EMBL" id="JAGTUF010000008">
    <property type="protein sequence ID" value="MBR9972126.1"/>
    <property type="molecule type" value="Genomic_DNA"/>
</dbReference>
<dbReference type="RefSeq" id="WP_211548572.1">
    <property type="nucleotide sequence ID" value="NZ_JAGTUF010000008.1"/>
</dbReference>
<accession>A0ABS5ICH3</accession>
<evidence type="ECO:0000256" key="6">
    <source>
        <dbReference type="ARBA" id="ARBA00022741"/>
    </source>
</evidence>
<comment type="similarity">
    <text evidence="2">Belongs to the HPPK family.</text>
</comment>
<comment type="caution">
    <text evidence="14">The sequence shown here is derived from an EMBL/GenBank/DDBJ whole genome shotgun (WGS) entry which is preliminary data.</text>
</comment>
<evidence type="ECO:0000256" key="11">
    <source>
        <dbReference type="ARBA" id="ARBA00029766"/>
    </source>
</evidence>
<evidence type="ECO:0000256" key="10">
    <source>
        <dbReference type="ARBA" id="ARBA00029409"/>
    </source>
</evidence>
<dbReference type="Pfam" id="PF01288">
    <property type="entry name" value="HPPK"/>
    <property type="match status" value="1"/>
</dbReference>
<evidence type="ECO:0000256" key="5">
    <source>
        <dbReference type="ARBA" id="ARBA00022679"/>
    </source>
</evidence>
<dbReference type="Gene3D" id="3.30.70.560">
    <property type="entry name" value="7,8-Dihydro-6-hydroxymethylpterin-pyrophosphokinase HPPK"/>
    <property type="match status" value="1"/>
</dbReference>
<keyword evidence="9" id="KW-0289">Folate biosynthesis</keyword>
<dbReference type="PANTHER" id="PTHR43071">
    <property type="entry name" value="2-AMINO-4-HYDROXY-6-HYDROXYMETHYLDIHYDROPTERIDINE PYROPHOSPHOKINASE"/>
    <property type="match status" value="1"/>
</dbReference>
<evidence type="ECO:0000256" key="8">
    <source>
        <dbReference type="ARBA" id="ARBA00022840"/>
    </source>
</evidence>
<keyword evidence="8" id="KW-0067">ATP-binding</keyword>
<evidence type="ECO:0000256" key="3">
    <source>
        <dbReference type="ARBA" id="ARBA00013253"/>
    </source>
</evidence>
<dbReference type="NCBIfam" id="TIGR01498">
    <property type="entry name" value="folK"/>
    <property type="match status" value="1"/>
</dbReference>
<keyword evidence="6" id="KW-0547">Nucleotide-binding</keyword>
<gene>
    <name evidence="14" type="primary">folK</name>
    <name evidence="14" type="ORF">KEC16_10425</name>
</gene>
<dbReference type="Proteomes" id="UP000680714">
    <property type="component" value="Unassembled WGS sequence"/>
</dbReference>
<reference evidence="14 15" key="1">
    <citation type="submission" date="2021-04" db="EMBL/GenBank/DDBJ databases">
        <title>Magnetospirillum sulfuroxidans sp. nov., a facultative chemolithoautotrophic sulfur-oxidizing alphaproteobacterium isolated from freshwater sediment and proposals for Paramagetospirillum gen. nov., and Magnetospirillaceae fam. nov.</title>
        <authorList>
            <person name="Koziaeva V."/>
            <person name="Geelhoed J.S."/>
            <person name="Sorokin D.Y."/>
            <person name="Grouzdev D.S."/>
        </authorList>
    </citation>
    <scope>NUCLEOTIDE SEQUENCE [LARGE SCALE GENOMIC DNA]</scope>
    <source>
        <strain evidence="14 15">J10</strain>
    </source>
</reference>
<evidence type="ECO:0000256" key="7">
    <source>
        <dbReference type="ARBA" id="ARBA00022777"/>
    </source>
</evidence>
<dbReference type="InterPro" id="IPR035907">
    <property type="entry name" value="Hppk_sf"/>
</dbReference>
<keyword evidence="15" id="KW-1185">Reference proteome</keyword>
<comment type="pathway">
    <text evidence="1">Cofactor biosynthesis; tetrahydrofolate biosynthesis; 2-amino-4-hydroxy-6-hydroxymethyl-7,8-dihydropteridine diphosphate from 7,8-dihydroneopterin triphosphate: step 4/4.</text>
</comment>
<evidence type="ECO:0000313" key="14">
    <source>
        <dbReference type="EMBL" id="MBR9972126.1"/>
    </source>
</evidence>
<proteinExistence type="inferred from homology"/>
<organism evidence="14 15">
    <name type="scientific">Magnetospirillum sulfuroxidans</name>
    <dbReference type="NCBI Taxonomy" id="611300"/>
    <lineage>
        <taxon>Bacteria</taxon>
        <taxon>Pseudomonadati</taxon>
        <taxon>Pseudomonadota</taxon>
        <taxon>Alphaproteobacteria</taxon>
        <taxon>Rhodospirillales</taxon>
        <taxon>Rhodospirillaceae</taxon>
        <taxon>Magnetospirillum</taxon>
    </lineage>
</organism>
<evidence type="ECO:0000256" key="4">
    <source>
        <dbReference type="ARBA" id="ARBA00016218"/>
    </source>
</evidence>
<name>A0ABS5ICH3_9PROT</name>
<evidence type="ECO:0000256" key="9">
    <source>
        <dbReference type="ARBA" id="ARBA00022909"/>
    </source>
</evidence>
<keyword evidence="7" id="KW-0418">Kinase</keyword>
<dbReference type="PANTHER" id="PTHR43071:SF1">
    <property type="entry name" value="2-AMINO-4-HYDROXY-6-HYDROXYMETHYLDIHYDROPTERIDINE PYROPHOSPHOKINASE"/>
    <property type="match status" value="1"/>
</dbReference>
<evidence type="ECO:0000259" key="13">
    <source>
        <dbReference type="PROSITE" id="PS00794"/>
    </source>
</evidence>
<evidence type="ECO:0000313" key="15">
    <source>
        <dbReference type="Proteomes" id="UP000680714"/>
    </source>
</evidence>
<dbReference type="SUPFAM" id="SSF55083">
    <property type="entry name" value="6-hydroxymethyl-7,8-dihydropterin pyrophosphokinase, HPPK"/>
    <property type="match status" value="1"/>
</dbReference>
<dbReference type="PROSITE" id="PS00794">
    <property type="entry name" value="HPPK"/>
    <property type="match status" value="1"/>
</dbReference>
<feature type="domain" description="7,8-dihydro-6-hydroxymethylpterin-pyrophosphokinase" evidence="13">
    <location>
        <begin position="86"/>
        <end position="97"/>
    </location>
</feature>
<dbReference type="CDD" id="cd00483">
    <property type="entry name" value="HPPK"/>
    <property type="match status" value="1"/>
</dbReference>
<evidence type="ECO:0000256" key="12">
    <source>
        <dbReference type="ARBA" id="ARBA00033413"/>
    </source>
</evidence>
<keyword evidence="5 14" id="KW-0808">Transferase</keyword>
<dbReference type="EC" id="2.7.6.3" evidence="3"/>
<comment type="function">
    <text evidence="10">Catalyzes the transfer of pyrophosphate from adenosine triphosphate (ATP) to 6-hydroxymethyl-7,8-dihydropterin, an enzymatic step in folate biosynthesis pathway.</text>
</comment>
<protein>
    <recommendedName>
        <fullName evidence="4">2-amino-4-hydroxy-6-hydroxymethyldihydropteridine pyrophosphokinase</fullName>
        <ecNumber evidence="3">2.7.6.3</ecNumber>
    </recommendedName>
    <alternativeName>
        <fullName evidence="11">6-hydroxymethyl-7,8-dihydropterin pyrophosphokinase</fullName>
    </alternativeName>
    <alternativeName>
        <fullName evidence="12">7,8-dihydro-6-hydroxymethylpterin-pyrophosphokinase</fullName>
    </alternativeName>
</protein>